<protein>
    <submittedName>
        <fullName evidence="1">Uncharacterized protein</fullName>
    </submittedName>
</protein>
<accession>A0A8S3AD67</accession>
<organism evidence="1 2">
    <name type="scientific">Rotaria magnacalcarata</name>
    <dbReference type="NCBI Taxonomy" id="392030"/>
    <lineage>
        <taxon>Eukaryota</taxon>
        <taxon>Metazoa</taxon>
        <taxon>Spiralia</taxon>
        <taxon>Gnathifera</taxon>
        <taxon>Rotifera</taxon>
        <taxon>Eurotatoria</taxon>
        <taxon>Bdelloidea</taxon>
        <taxon>Philodinida</taxon>
        <taxon>Philodinidae</taxon>
        <taxon>Rotaria</taxon>
    </lineage>
</organism>
<sequence>DVRISDRLDEVDKWRKTLEYTIQDVDREVQAIQAAKEQCERYLEHMRSPLGKLLTNRKKKLKAYENFHSRCHIGKLCHT</sequence>
<dbReference type="EMBL" id="CAJOBJ010129691">
    <property type="protein sequence ID" value="CAF4715322.1"/>
    <property type="molecule type" value="Genomic_DNA"/>
</dbReference>
<dbReference type="AlphaFoldDB" id="A0A8S3AD67"/>
<name>A0A8S3AD67_9BILA</name>
<proteinExistence type="predicted"/>
<dbReference type="Proteomes" id="UP000681720">
    <property type="component" value="Unassembled WGS sequence"/>
</dbReference>
<evidence type="ECO:0000313" key="2">
    <source>
        <dbReference type="Proteomes" id="UP000681720"/>
    </source>
</evidence>
<reference evidence="1" key="1">
    <citation type="submission" date="2021-02" db="EMBL/GenBank/DDBJ databases">
        <authorList>
            <person name="Nowell W R."/>
        </authorList>
    </citation>
    <scope>NUCLEOTIDE SEQUENCE</scope>
</reference>
<evidence type="ECO:0000313" key="1">
    <source>
        <dbReference type="EMBL" id="CAF4715322.1"/>
    </source>
</evidence>
<feature type="non-terminal residue" evidence="1">
    <location>
        <position position="1"/>
    </location>
</feature>
<comment type="caution">
    <text evidence="1">The sequence shown here is derived from an EMBL/GenBank/DDBJ whole genome shotgun (WGS) entry which is preliminary data.</text>
</comment>
<gene>
    <name evidence="1" type="ORF">GIL414_LOCUS43622</name>
</gene>